<proteinExistence type="predicted"/>
<reference evidence="1 2" key="1">
    <citation type="submission" date="2019-03" db="EMBL/GenBank/DDBJ databases">
        <title>Metabolic potential of uncultured bacteria and archaea associated with petroleum seepage in deep-sea sediments.</title>
        <authorList>
            <person name="Dong X."/>
            <person name="Hubert C."/>
        </authorList>
    </citation>
    <scope>NUCLEOTIDE SEQUENCE [LARGE SCALE GENOMIC DNA]</scope>
    <source>
        <strain evidence="1">E44_bin18</strain>
    </source>
</reference>
<evidence type="ECO:0000313" key="2">
    <source>
        <dbReference type="Proteomes" id="UP000315525"/>
    </source>
</evidence>
<comment type="caution">
    <text evidence="1">The sequence shown here is derived from an EMBL/GenBank/DDBJ whole genome shotgun (WGS) entry which is preliminary data.</text>
</comment>
<protein>
    <submittedName>
        <fullName evidence="1">Uncharacterized protein</fullName>
    </submittedName>
</protein>
<dbReference type="Proteomes" id="UP000315525">
    <property type="component" value="Unassembled WGS sequence"/>
</dbReference>
<dbReference type="EMBL" id="SOJN01000130">
    <property type="protein sequence ID" value="TET44300.1"/>
    <property type="molecule type" value="Genomic_DNA"/>
</dbReference>
<dbReference type="AlphaFoldDB" id="A0A523UP34"/>
<name>A0A523UP34_UNCT6</name>
<evidence type="ECO:0000313" key="1">
    <source>
        <dbReference type="EMBL" id="TET44300.1"/>
    </source>
</evidence>
<sequence length="139" mass="15029">MDKKESDIPLSFAGLATFVARSPIAISIVATARDLGVGIPATSSAAELLTACKLVGIKTIGELGKELVSLRPDVERFFTEFFFRIRRGGRASDEHLLAMTLVGANGRKVNEATLAEVIEWPQDYVHDVLLAARVFGEAK</sequence>
<accession>A0A523UP34</accession>
<organism evidence="1 2">
    <name type="scientific">candidate division TA06 bacterium</name>
    <dbReference type="NCBI Taxonomy" id="2250710"/>
    <lineage>
        <taxon>Bacteria</taxon>
        <taxon>Bacteria division TA06</taxon>
    </lineage>
</organism>
<gene>
    <name evidence="1" type="ORF">E3J62_10845</name>
</gene>